<dbReference type="Pfam" id="PF20736">
    <property type="entry name" value="Glyco_hydro127M"/>
    <property type="match status" value="1"/>
</dbReference>
<feature type="domain" description="Non-reducing end beta-L-arabinofuranosidase-like GH127 C-terminal" evidence="3">
    <location>
        <begin position="624"/>
        <end position="653"/>
    </location>
</feature>
<evidence type="ECO:0000259" key="1">
    <source>
        <dbReference type="Pfam" id="PF07944"/>
    </source>
</evidence>
<gene>
    <name evidence="4" type="ORF">BBOH_0795</name>
</gene>
<organism evidence="4 5">
    <name type="scientific">Bifidobacterium bohemicum DSM 22767</name>
    <dbReference type="NCBI Taxonomy" id="1437606"/>
    <lineage>
        <taxon>Bacteria</taxon>
        <taxon>Bacillati</taxon>
        <taxon>Actinomycetota</taxon>
        <taxon>Actinomycetes</taxon>
        <taxon>Bifidobacteriales</taxon>
        <taxon>Bifidobacteriaceae</taxon>
        <taxon>Bifidobacterium</taxon>
    </lineage>
</organism>
<reference evidence="4 5" key="1">
    <citation type="submission" date="2014-03" db="EMBL/GenBank/DDBJ databases">
        <title>Genomics of Bifidobacteria.</title>
        <authorList>
            <person name="Ventura M."/>
            <person name="Milani C."/>
            <person name="Lugli G.A."/>
        </authorList>
    </citation>
    <scope>NUCLEOTIDE SEQUENCE [LARGE SCALE GENOMIC DNA]</scope>
    <source>
        <strain evidence="4 5">DSM 22767</strain>
    </source>
</reference>
<dbReference type="Pfam" id="PF07944">
    <property type="entry name" value="Beta-AFase-like_GH127_cat"/>
    <property type="match status" value="1"/>
</dbReference>
<dbReference type="Proteomes" id="UP000029096">
    <property type="component" value="Unassembled WGS sequence"/>
</dbReference>
<evidence type="ECO:0000313" key="5">
    <source>
        <dbReference type="Proteomes" id="UP000029096"/>
    </source>
</evidence>
<evidence type="ECO:0000259" key="2">
    <source>
        <dbReference type="Pfam" id="PF20736"/>
    </source>
</evidence>
<dbReference type="InterPro" id="IPR012878">
    <property type="entry name" value="Beta-AFase-like_GH127_cat"/>
</dbReference>
<feature type="domain" description="Non-reducing end beta-L-arabinofuranosidase-like GH127 catalytic" evidence="1">
    <location>
        <begin position="25"/>
        <end position="474"/>
    </location>
</feature>
<comment type="caution">
    <text evidence="4">The sequence shown here is derived from an EMBL/GenBank/DDBJ whole genome shotgun (WGS) entry which is preliminary data.</text>
</comment>
<evidence type="ECO:0000313" key="4">
    <source>
        <dbReference type="EMBL" id="KFI45988.1"/>
    </source>
</evidence>
<dbReference type="STRING" id="1437606.BBOH_0795"/>
<sequence>MSEKAKSVDRAAHTSHPIDIRSASVDSSFWSREQELVRTAVLPYQWWVLNDQVAGADPSYCMHNFRAAARQNQREAEAEATGGRFEAPTYTDRGFDVLPEDPSRPDPDKFYGFVFQDTDFSKWIEAVGYSLAHHPDPDLEATADGAIDVVCAAQQPNGYLDTFYILGGMDRHFTDLKDHHELYCMGHLIEGAIAYYQGTGKDKLLRAACRFADYVWSVFGSSPERLHGYPGHEIAEMALVRLYEVTKESRYLDLAVYFITQRGQDPLYFEQEDRKRAAHDGVAYRPNTDCPAPYAYYQAHRPVKKQDEAVGHAVRAGYLYSGAADVARLTDDAELKQAVDRLWRNIVDCKLYVTGGIRATSAGEAFSYDYDLPNDLAYSETCAAVSLVFFARRMLELEPKSEYADVMERALYNTVLAGMAMDGKSFFYVNPLEVRPRTYLNHDSRFAHVSPLRRKWFCCACCPPNIARLVESVQCYAYTQGDDGRTLFVHLYVGGRTSFEAVDAENDTDGACTVCLEMHGDQPWSGLAAATVHFVAQNSEKSQSRTGERGAGRQSGHFAIAFRLPSWAGDWRTSAAAVSVVDAAGEPVGPRMSRVVRDGYLYLSGDWHEGDVVRLDFAMDVVPVMANPKVSEDAGKVAFVRGPIVYCAEECDN</sequence>
<dbReference type="EMBL" id="JGYP01000002">
    <property type="protein sequence ID" value="KFI45988.1"/>
    <property type="molecule type" value="Genomic_DNA"/>
</dbReference>
<dbReference type="AlphaFoldDB" id="A0A086ZHI8"/>
<evidence type="ECO:0000259" key="3">
    <source>
        <dbReference type="Pfam" id="PF20737"/>
    </source>
</evidence>
<feature type="domain" description="Non-reducing end beta-L-arabinofuranosidase-like GH127 middle" evidence="2">
    <location>
        <begin position="487"/>
        <end position="619"/>
    </location>
</feature>
<dbReference type="GO" id="GO:0005975">
    <property type="term" value="P:carbohydrate metabolic process"/>
    <property type="evidence" value="ECO:0007669"/>
    <property type="project" value="InterPro"/>
</dbReference>
<proteinExistence type="predicted"/>
<dbReference type="InterPro" id="IPR049046">
    <property type="entry name" value="Beta-AFase-like_GH127_middle"/>
</dbReference>
<dbReference type="InterPro" id="IPR049049">
    <property type="entry name" value="Beta-AFase-like_GH127_C"/>
</dbReference>
<dbReference type="InterPro" id="IPR008928">
    <property type="entry name" value="6-hairpin_glycosidase_sf"/>
</dbReference>
<dbReference type="Pfam" id="PF20737">
    <property type="entry name" value="Glyco_hydro127C"/>
    <property type="match status" value="1"/>
</dbReference>
<dbReference type="SUPFAM" id="SSF48208">
    <property type="entry name" value="Six-hairpin glycosidases"/>
    <property type="match status" value="1"/>
</dbReference>
<protein>
    <recommendedName>
        <fullName evidence="6">Glycoside hydrolase family 127 protein</fullName>
    </recommendedName>
</protein>
<accession>A0A086ZHI8</accession>
<name>A0A086ZHI8_9BIFI</name>
<dbReference type="InterPro" id="IPR049174">
    <property type="entry name" value="Beta-AFase-like"/>
</dbReference>
<keyword evidence="5" id="KW-1185">Reference proteome</keyword>
<evidence type="ECO:0008006" key="6">
    <source>
        <dbReference type="Google" id="ProtNLM"/>
    </source>
</evidence>
<dbReference type="PANTHER" id="PTHR43465:SF2">
    <property type="entry name" value="DUF1680 DOMAIN PROTEIN (AFU_ORTHOLOGUE AFUA_1G08910)"/>
    <property type="match status" value="1"/>
</dbReference>
<dbReference type="eggNOG" id="COG3533">
    <property type="taxonomic scope" value="Bacteria"/>
</dbReference>
<dbReference type="PANTHER" id="PTHR43465">
    <property type="entry name" value="DUF1680 DOMAIN PROTEIN (AFU_ORTHOLOGUE AFUA_1G08910)"/>
    <property type="match status" value="1"/>
</dbReference>